<feature type="transmembrane region" description="Helical" evidence="11">
    <location>
        <begin position="1089"/>
        <end position="1110"/>
    </location>
</feature>
<reference evidence="16" key="1">
    <citation type="submission" date="2016-10" db="EMBL/GenBank/DDBJ databases">
        <authorList>
            <person name="Varghese N."/>
            <person name="Submissions S."/>
        </authorList>
    </citation>
    <scope>NUCLEOTIDE SEQUENCE [LARGE SCALE GENOMIC DNA]</scope>
    <source>
        <strain evidence="16">CGMCC 1.10223</strain>
    </source>
</reference>
<feature type="transmembrane region" description="Helical" evidence="11">
    <location>
        <begin position="535"/>
        <end position="553"/>
    </location>
</feature>
<feature type="transmembrane region" description="Helical" evidence="11">
    <location>
        <begin position="233"/>
        <end position="252"/>
    </location>
</feature>
<evidence type="ECO:0000256" key="7">
    <source>
        <dbReference type="ARBA" id="ARBA00022989"/>
    </source>
</evidence>
<accession>A0A1I2IM87</accession>
<feature type="transmembrane region" description="Helical" evidence="11">
    <location>
        <begin position="1034"/>
        <end position="1052"/>
    </location>
</feature>
<dbReference type="InterPro" id="IPR027005">
    <property type="entry name" value="PMT-like"/>
</dbReference>
<feature type="transmembrane region" description="Helical" evidence="11">
    <location>
        <begin position="930"/>
        <end position="952"/>
    </location>
</feature>
<evidence type="ECO:0000256" key="2">
    <source>
        <dbReference type="ARBA" id="ARBA00004922"/>
    </source>
</evidence>
<dbReference type="EMBL" id="FONN01000038">
    <property type="protein sequence ID" value="SFF43459.1"/>
    <property type="molecule type" value="Genomic_DNA"/>
</dbReference>
<feature type="transmembrane region" description="Helical" evidence="11">
    <location>
        <begin position="430"/>
        <end position="457"/>
    </location>
</feature>
<name>A0A1I2IM87_9BACL</name>
<dbReference type="InterPro" id="IPR032421">
    <property type="entry name" value="PMT_4TMC"/>
</dbReference>
<feature type="domain" description="ArnT-like N-terminal" evidence="12">
    <location>
        <begin position="879"/>
        <end position="1112"/>
    </location>
</feature>
<keyword evidence="5 15" id="KW-0808">Transferase</keyword>
<keyword evidence="4 15" id="KW-0328">Glycosyltransferase</keyword>
<keyword evidence="16" id="KW-1185">Reference proteome</keyword>
<evidence type="ECO:0000256" key="5">
    <source>
        <dbReference type="ARBA" id="ARBA00022679"/>
    </source>
</evidence>
<organism evidence="15 16">
    <name type="scientific">Paenibacillus algorifonticola</name>
    <dbReference type="NCBI Taxonomy" id="684063"/>
    <lineage>
        <taxon>Bacteria</taxon>
        <taxon>Bacillati</taxon>
        <taxon>Bacillota</taxon>
        <taxon>Bacilli</taxon>
        <taxon>Bacillales</taxon>
        <taxon>Paenibacillaceae</taxon>
        <taxon>Paenibacillus</taxon>
    </lineage>
</organism>
<sequence>MTIEIRGEQTLLKGSMRSLRLVICMVMLLFSFLPYGSKQVFAEEFNLIHNAGFEDAESGVPLSWTQDVWEAGESITRFTLEQSDVYSGTGAAKIQNFQPNHAKWIQKLTVSPDAYYHVSGWVKVSDAKSDATGANLFIIGVGDPFPQLTDTAGEWKLIEFYGRTGPEQKELQMGISLGGYGSLNTGTALFDDLKMEQLPAKPENVQIMSFEPSKLTGGGGGASETENMDPKKISAFPVLSISALFGLLFVFLYRKMLRTQPLGKSSTSYRGWLIAAMAAALIFRLWIAIKVPGYVNDIKTFMFWADRAYQNGVQHFYEKGVFADYPPGYVYILYVLAAIKSWFSINPDTSGATLLFKLPAIVADLVSSWLIYRFAKTKLNPAAAAGLALLYVWNPAIWINSAGWGQVDSFFTLFLIMAISSMAGERLERGGIWFALAVLIKPQALIFAPVVLLAYWHKRDWKRALLSVAYGVIAFLVFAAPFFLNNGGLMGVIELYKATLSSYPYATLNAFNLYALTGGNWAPLESSWLALTYKTWGNIAIVLAVIAALWFSFKGKPKRNLGSSYFIAVILITIVFLFATKMHERYLFPVILLYVFAYIESQDRRLLHLLMGFSVTHFINVGYVLAFSEAGQHTVTDGIVILCSITNLCLFAYLLYVGYSLYVKNDQKPVPPLTQEELREADRQAMKELELQSIPKGKGLQSSSPDKGSNKLTRKDWWWMGGITLVYAIVALLNLGSFNSLNTGWKPQQNGQSFYVDFGQTQQLERVNMFGGVGSGKLKLEFGNSPDAWSGGVDVELKIGDDLKWLVQPLNVSARYAKVTVASTGFSLQEMAFYPNGSDQPLSIGDIVYIGSNAAATDDPRFGPVEHLFDEQSSAAYKSTYWNGSYFDEIYHARTAYEFLEDLPVYENTHPPLGKILIAIGIKLFGLSPFGWRIIGTLFGIAMIPLMYIFVLRLFRYRTVYAAAGAILLAADFMHFTQTRIATIDVYAVFFIMLMFYFMYRYYRMNFYLVALRKTLVPLSLAGGVFGIGAASKWIVIYGGAGLAIMLGLSLFERYKQYAASKRALASGTVNAELRETYKRVIQAFPRNTLLTLASCLVTYIAIPAVIYSLSFMPVLNAGDGKYTFEGLVSQQEHMYSYHSELVATHPYSSQWWEWPFMKRPVWYYSGKDLENANEVSSISAFGNPLIWWTGLFAVIGAFYISIKRKDKRMYIVWIAYLSQYLPWMLVPRLTFIYHYFAMVPFMIMAILYMFQTAEEKNPKWRKYLGLYVAAAVVLFIMFYPVLSGLPFSKTYVAHILRWFPSWVLYSG</sequence>
<feature type="transmembrane region" description="Helical" evidence="11">
    <location>
        <begin position="21"/>
        <end position="37"/>
    </location>
</feature>
<feature type="transmembrane region" description="Helical" evidence="11">
    <location>
        <begin position="272"/>
        <end position="289"/>
    </location>
</feature>
<comment type="pathway">
    <text evidence="2">Protein modification; protein glycosylation.</text>
</comment>
<evidence type="ECO:0000259" key="12">
    <source>
        <dbReference type="Pfam" id="PF02366"/>
    </source>
</evidence>
<feature type="transmembrane region" description="Helical" evidence="11">
    <location>
        <begin position="1007"/>
        <end position="1028"/>
    </location>
</feature>
<dbReference type="InterPro" id="IPR003342">
    <property type="entry name" value="ArnT-like_N"/>
</dbReference>
<evidence type="ECO:0000256" key="3">
    <source>
        <dbReference type="ARBA" id="ARBA00007222"/>
    </source>
</evidence>
<dbReference type="GO" id="GO:0012505">
    <property type="term" value="C:endomembrane system"/>
    <property type="evidence" value="ECO:0007669"/>
    <property type="project" value="UniProtKB-SubCell"/>
</dbReference>
<evidence type="ECO:0000256" key="10">
    <source>
        <dbReference type="ARBA" id="ARBA00093644"/>
    </source>
</evidence>
<feature type="transmembrane region" description="Helical" evidence="11">
    <location>
        <begin position="1233"/>
        <end position="1252"/>
    </location>
</feature>
<feature type="transmembrane region" description="Helical" evidence="11">
    <location>
        <begin position="1186"/>
        <end position="1203"/>
    </location>
</feature>
<dbReference type="GO" id="GO:0016020">
    <property type="term" value="C:membrane"/>
    <property type="evidence" value="ECO:0007669"/>
    <property type="project" value="InterPro"/>
</dbReference>
<feature type="transmembrane region" description="Helical" evidence="11">
    <location>
        <begin position="959"/>
        <end position="976"/>
    </location>
</feature>
<feature type="transmembrane region" description="Helical" evidence="11">
    <location>
        <begin position="606"/>
        <end position="626"/>
    </location>
</feature>
<keyword evidence="6 11" id="KW-0812">Transmembrane</keyword>
<feature type="transmembrane region" description="Helical" evidence="11">
    <location>
        <begin position="638"/>
        <end position="659"/>
    </location>
</feature>
<evidence type="ECO:0000256" key="4">
    <source>
        <dbReference type="ARBA" id="ARBA00022676"/>
    </source>
</evidence>
<keyword evidence="7 11" id="KW-1133">Transmembrane helix</keyword>
<protein>
    <recommendedName>
        <fullName evidence="9">Polyprenol-phosphate-mannose--protein mannosyltransferase</fullName>
    </recommendedName>
    <alternativeName>
        <fullName evidence="10">Protein O-mannosyltransferase</fullName>
    </alternativeName>
</protein>
<dbReference type="Pfam" id="PF13231">
    <property type="entry name" value="PMT_2"/>
    <property type="match status" value="1"/>
</dbReference>
<dbReference type="GO" id="GO:0006493">
    <property type="term" value="P:protein O-linked glycosylation"/>
    <property type="evidence" value="ECO:0007669"/>
    <property type="project" value="InterPro"/>
</dbReference>
<keyword evidence="8 11" id="KW-0472">Membrane</keyword>
<feature type="domain" description="Protein O-mannosyl-transferase C-terminal four TM" evidence="14">
    <location>
        <begin position="1125"/>
        <end position="1303"/>
    </location>
</feature>
<feature type="transmembrane region" description="Helical" evidence="11">
    <location>
        <begin position="585"/>
        <end position="601"/>
    </location>
</feature>
<feature type="transmembrane region" description="Helical" evidence="11">
    <location>
        <begin position="464"/>
        <end position="484"/>
    </location>
</feature>
<dbReference type="Gene3D" id="2.60.120.260">
    <property type="entry name" value="Galactose-binding domain-like"/>
    <property type="match status" value="2"/>
</dbReference>
<evidence type="ECO:0000259" key="14">
    <source>
        <dbReference type="Pfam" id="PF16192"/>
    </source>
</evidence>
<feature type="transmembrane region" description="Helical" evidence="11">
    <location>
        <begin position="1210"/>
        <end position="1227"/>
    </location>
</feature>
<feature type="transmembrane region" description="Helical" evidence="11">
    <location>
        <begin position="982"/>
        <end position="1000"/>
    </location>
</feature>
<evidence type="ECO:0000259" key="13">
    <source>
        <dbReference type="Pfam" id="PF13231"/>
    </source>
</evidence>
<comment type="similarity">
    <text evidence="3">Belongs to the glycosyltransferase 39 family.</text>
</comment>
<dbReference type="Proteomes" id="UP000183410">
    <property type="component" value="Unassembled WGS sequence"/>
</dbReference>
<evidence type="ECO:0000313" key="16">
    <source>
        <dbReference type="Proteomes" id="UP000183410"/>
    </source>
</evidence>
<evidence type="ECO:0000256" key="6">
    <source>
        <dbReference type="ARBA" id="ARBA00022692"/>
    </source>
</evidence>
<evidence type="ECO:0000256" key="8">
    <source>
        <dbReference type="ARBA" id="ARBA00023136"/>
    </source>
</evidence>
<feature type="transmembrane region" description="Helical" evidence="11">
    <location>
        <begin position="717"/>
        <end position="738"/>
    </location>
</feature>
<dbReference type="PANTHER" id="PTHR10050">
    <property type="entry name" value="DOLICHYL-PHOSPHATE-MANNOSE--PROTEIN MANNOSYLTRANSFERASE"/>
    <property type="match status" value="1"/>
</dbReference>
<gene>
    <name evidence="15" type="ORF">SAMN04487969_13848</name>
</gene>
<evidence type="ECO:0000256" key="9">
    <source>
        <dbReference type="ARBA" id="ARBA00093617"/>
    </source>
</evidence>
<evidence type="ECO:0000313" key="15">
    <source>
        <dbReference type="EMBL" id="SFF43459.1"/>
    </source>
</evidence>
<feature type="transmembrane region" description="Helical" evidence="11">
    <location>
        <begin position="328"/>
        <end position="345"/>
    </location>
</feature>
<feature type="transmembrane region" description="Helical" evidence="11">
    <location>
        <begin position="560"/>
        <end position="579"/>
    </location>
</feature>
<proteinExistence type="inferred from homology"/>
<dbReference type="InterPro" id="IPR038731">
    <property type="entry name" value="RgtA/B/C-like"/>
</dbReference>
<feature type="transmembrane region" description="Helical" evidence="11">
    <location>
        <begin position="407"/>
        <end position="424"/>
    </location>
</feature>
<feature type="domain" description="Glycosyltransferase RgtA/B/C/D-like" evidence="13">
    <location>
        <begin position="358"/>
        <end position="479"/>
    </location>
</feature>
<evidence type="ECO:0000256" key="11">
    <source>
        <dbReference type="SAM" id="Phobius"/>
    </source>
</evidence>
<dbReference type="Pfam" id="PF16192">
    <property type="entry name" value="PMT_4TMC"/>
    <property type="match status" value="1"/>
</dbReference>
<dbReference type="GO" id="GO:0000030">
    <property type="term" value="F:mannosyltransferase activity"/>
    <property type="evidence" value="ECO:0007669"/>
    <property type="project" value="InterPro"/>
</dbReference>
<dbReference type="Pfam" id="PF02366">
    <property type="entry name" value="PMT"/>
    <property type="match status" value="1"/>
</dbReference>
<comment type="subcellular location">
    <subcellularLocation>
        <location evidence="1">Endomembrane system</location>
        <topology evidence="1">Multi-pass membrane protein</topology>
    </subcellularLocation>
</comment>
<feature type="transmembrane region" description="Helical" evidence="11">
    <location>
        <begin position="354"/>
        <end position="375"/>
    </location>
</feature>
<evidence type="ECO:0000256" key="1">
    <source>
        <dbReference type="ARBA" id="ARBA00004127"/>
    </source>
</evidence>
<feature type="transmembrane region" description="Helical" evidence="11">
    <location>
        <begin position="1264"/>
        <end position="1283"/>
    </location>
</feature>